<reference evidence="5 6" key="1">
    <citation type="submission" date="2024-01" db="EMBL/GenBank/DDBJ databases">
        <title>The genome of the rayed Mediterranean limpet Patella caerulea (Linnaeus, 1758).</title>
        <authorList>
            <person name="Anh-Thu Weber A."/>
            <person name="Halstead-Nussloch G."/>
        </authorList>
    </citation>
    <scope>NUCLEOTIDE SEQUENCE [LARGE SCALE GENOMIC DNA]</scope>
    <source>
        <strain evidence="5">AATW-2023a</strain>
        <tissue evidence="5">Whole specimen</tissue>
    </source>
</reference>
<organism evidence="5 6">
    <name type="scientific">Patella caerulea</name>
    <name type="common">Rayed Mediterranean limpet</name>
    <dbReference type="NCBI Taxonomy" id="87958"/>
    <lineage>
        <taxon>Eukaryota</taxon>
        <taxon>Metazoa</taxon>
        <taxon>Spiralia</taxon>
        <taxon>Lophotrochozoa</taxon>
        <taxon>Mollusca</taxon>
        <taxon>Gastropoda</taxon>
        <taxon>Patellogastropoda</taxon>
        <taxon>Patelloidea</taxon>
        <taxon>Patellidae</taxon>
        <taxon>Patella</taxon>
    </lineage>
</organism>
<feature type="compositionally biased region" description="Acidic residues" evidence="4">
    <location>
        <begin position="13"/>
        <end position="38"/>
    </location>
</feature>
<dbReference type="GO" id="GO:0030877">
    <property type="term" value="C:beta-catenin destruction complex"/>
    <property type="evidence" value="ECO:0007669"/>
    <property type="project" value="TreeGrafter"/>
</dbReference>
<feature type="compositionally biased region" description="Polar residues" evidence="4">
    <location>
        <begin position="2515"/>
        <end position="2535"/>
    </location>
</feature>
<comment type="caution">
    <text evidence="5">The sequence shown here is derived from an EMBL/GenBank/DDBJ whole genome shotgun (WGS) entry which is preliminary data.</text>
</comment>
<dbReference type="GO" id="GO:0016477">
    <property type="term" value="P:cell migration"/>
    <property type="evidence" value="ECO:0007669"/>
    <property type="project" value="TreeGrafter"/>
</dbReference>
<dbReference type="GO" id="GO:0005881">
    <property type="term" value="C:cytoplasmic microtubule"/>
    <property type="evidence" value="ECO:0007669"/>
    <property type="project" value="TreeGrafter"/>
</dbReference>
<feature type="compositionally biased region" description="Basic and acidic residues" evidence="4">
    <location>
        <begin position="2981"/>
        <end position="2998"/>
    </location>
</feature>
<feature type="compositionally biased region" description="Low complexity" evidence="4">
    <location>
        <begin position="3027"/>
        <end position="3042"/>
    </location>
</feature>
<feature type="compositionally biased region" description="Basic and acidic residues" evidence="4">
    <location>
        <begin position="1670"/>
        <end position="1686"/>
    </location>
</feature>
<feature type="region of interest" description="Disordered" evidence="4">
    <location>
        <begin position="2123"/>
        <end position="2195"/>
    </location>
</feature>
<dbReference type="InterPro" id="IPR016024">
    <property type="entry name" value="ARM-type_fold"/>
</dbReference>
<dbReference type="Proteomes" id="UP001347796">
    <property type="component" value="Unassembled WGS sequence"/>
</dbReference>
<dbReference type="Pfam" id="PF18797">
    <property type="entry name" value="APC_rep"/>
    <property type="match status" value="1"/>
</dbReference>
<feature type="compositionally biased region" description="Low complexity" evidence="4">
    <location>
        <begin position="2688"/>
        <end position="2712"/>
    </location>
</feature>
<dbReference type="Pfam" id="PF05923">
    <property type="entry name" value="APC_r"/>
    <property type="match status" value="7"/>
</dbReference>
<dbReference type="InterPro" id="IPR000225">
    <property type="entry name" value="Armadillo"/>
</dbReference>
<dbReference type="Gene3D" id="1.25.10.10">
    <property type="entry name" value="Leucine-rich Repeat Variant"/>
    <property type="match status" value="1"/>
</dbReference>
<feature type="region of interest" description="Disordered" evidence="4">
    <location>
        <begin position="1549"/>
        <end position="1621"/>
    </location>
</feature>
<feature type="compositionally biased region" description="Polar residues" evidence="4">
    <location>
        <begin position="2380"/>
        <end position="2394"/>
    </location>
</feature>
<feature type="compositionally biased region" description="Low complexity" evidence="4">
    <location>
        <begin position="2305"/>
        <end position="2317"/>
    </location>
</feature>
<gene>
    <name evidence="5" type="ORF">SNE40_013282</name>
</gene>
<dbReference type="InterPro" id="IPR026818">
    <property type="entry name" value="Apc_fam"/>
</dbReference>
<feature type="compositionally biased region" description="Basic and acidic residues" evidence="4">
    <location>
        <begin position="904"/>
        <end position="916"/>
    </location>
</feature>
<dbReference type="SMART" id="SM00185">
    <property type="entry name" value="ARM"/>
    <property type="match status" value="7"/>
</dbReference>
<feature type="compositionally biased region" description="Basic and acidic residues" evidence="4">
    <location>
        <begin position="2041"/>
        <end position="2050"/>
    </location>
</feature>
<feature type="region of interest" description="Disordered" evidence="4">
    <location>
        <begin position="1369"/>
        <end position="1421"/>
    </location>
</feature>
<feature type="compositionally biased region" description="Polar residues" evidence="4">
    <location>
        <begin position="2474"/>
        <end position="2499"/>
    </location>
</feature>
<dbReference type="InterPro" id="IPR011989">
    <property type="entry name" value="ARM-like"/>
</dbReference>
<feature type="region of interest" description="Disordered" evidence="4">
    <location>
        <begin position="1443"/>
        <end position="1466"/>
    </location>
</feature>
<feature type="compositionally biased region" description="Acidic residues" evidence="4">
    <location>
        <begin position="49"/>
        <end position="68"/>
    </location>
</feature>
<dbReference type="SUPFAM" id="SSF48371">
    <property type="entry name" value="ARM repeat"/>
    <property type="match status" value="1"/>
</dbReference>
<evidence type="ECO:0000256" key="4">
    <source>
        <dbReference type="SAM" id="MobiDB-lite"/>
    </source>
</evidence>
<dbReference type="InterPro" id="IPR026831">
    <property type="entry name" value="APC_dom"/>
</dbReference>
<comment type="similarity">
    <text evidence="1">Belongs to the adenomatous polyposis coli (APC) family.</text>
</comment>
<feature type="compositionally biased region" description="Polar residues" evidence="4">
    <location>
        <begin position="2058"/>
        <end position="2092"/>
    </location>
</feature>
<dbReference type="GO" id="GO:0008017">
    <property type="term" value="F:microtubule binding"/>
    <property type="evidence" value="ECO:0007669"/>
    <property type="project" value="TreeGrafter"/>
</dbReference>
<accession>A0AAN8PKX9</accession>
<feature type="compositionally biased region" description="Polar residues" evidence="4">
    <location>
        <begin position="2359"/>
        <end position="2371"/>
    </location>
</feature>
<dbReference type="SUPFAM" id="SSF82931">
    <property type="entry name" value="Tumor suppressor gene product Apc"/>
    <property type="match status" value="1"/>
</dbReference>
<feature type="region of interest" description="Disordered" evidence="4">
    <location>
        <begin position="900"/>
        <end position="925"/>
    </location>
</feature>
<dbReference type="GO" id="GO:0007389">
    <property type="term" value="P:pattern specification process"/>
    <property type="evidence" value="ECO:0007669"/>
    <property type="project" value="TreeGrafter"/>
</dbReference>
<sequence>MSYFNGSDHSDTLEDIEEEDEEEEEELEVGTSEEDEIIIEGSHDHHDLEDLDDDPTNWLAPEDEEDDGTSNVDVISPEQELFSLMQQLDDERNCILREAEEENKQRKWFYDQLEVISSKIDNIPIPEQYNLQTDMTRRQLEYDAKQLTESLHEKLGTGDQIALRQSARVQRLRTIEAEMMELQKRRHQIQMAELSAAKNVLKDVAVNTIICGEVFVPKPGCDNNSYTSDKRMITSNTGKYLVCIATQTSDVVLQELPADGMEDGIPCTQNLSSMYHGAWPNVKDEDEIRESDVATTHHPDLASVMSFNSETSGRQPPPAIEFVEPPPPSSQQLGTRVEMVYSLLSMLGTHDKDDMSRTLLAMSSSQDSCIAMRQSGCLPLLIQLLHGSDKDSGLLGNTRGSKPARARASAALHNIVHSHPDDKRGRREARVLRLLEQIRAHCDQLRSDSGEEDDALNDGANAAEIDHQPGPAIAALMKLSFDEEHRHAICTLGGLQAIAELLQVDNDVYGNTTEQVNITMRRYACMSLTNLTFGDGTNKALLCSMRGAMAALVDQLNSSNEDLCQVAASVLRNLSWRADLASKKILREVNAVKTLTVASMKVKKEPTFKSILSALWNLSAHCTENKADICAVDNALEFLVSILTYKSPSKTLAIIENGGGILRNVSSHIAVREDYRKVLRQHGCLQILLKHLRSPSLTIVSNACGTLWNLSARCPEDQQALWEMGAVSMLRNLVHSKHKMISMGSAAALKNLLSARPNLKNIDFDRHSQSGRPSLHVRKQRALEAELDPNLAETCDNVDSPRESPNIQNKENDNRRFVLSNTSKPGDSDSPRRPLIRGVLCRRGSSEGVNVLDNRLRSPQRVARSGSQDSVGSTHSDISHDRSRVHNMLAKSSRLLYERQGGSLERKRENGLHRVSSDGNCDNAHHPKNRIVQAMQEVAMHVGLNPAANEIKDPPRNMRALLLQNTQAKAGPNSPRNILCSNSHKSNSSNDVSEEPINYSLKYPGQSNKESHTFPLNNRHLAKVNNFMPPNGPGVRPSVYMVHNRFPDPSCSRQVPSLFNQQTRHPAPQSTNFGSYAETDLDSVDQPTNFSLRYAEQTDDEYQEQPINYSVRYQESDPHCADCKLEEARYLNDQMEQDMTTIHGDQMTTFCTEGTPYLSTATSLTDLVGAVKAENGDNATDYREAPEDEMQDYGNKYSEEKELHEANNFHDDQPRNFAIKEPEDHDFAPRDNNGAMDQTKTYNEEGTPVCFSRVSSLSSLHSSEARDHPDNRANVLQSIEENEKSDAMTGSVIEKSSIKSPDNREMNSEGRSGVLKANGSFNSEKEHKTVTFDDNHHVEETPLMFSRCSSLGSLSSFDAQSVHSSVVSEYSRRASEVVSPSELPDSPSETMPPSPKRTRSPGPKLNLDEDDSEDDTTKEFTDVAVSQAQLIKPLKNLISHLKSDSSTSTKVESPTVYAEEGPPPAFSDTNSILSALTIDEGENANIITRQEIRSFAEEISNMEDTERDEDEEDIEHNNAPTDDKDSSMSEVSEGEEDILAQCINLAMPLPNNSSRKMRKSSSDNALKKKNGLSKIDNLGTNKTKLPTKSVNFTNNSLKTDKTNSKNKLQEEHNKSAQNPISESVLRNTYLANYDIGNDTAKSYATEGTPLNFSSANSLTDLSNIGIASDGDAKPEAPQNPHDESKSDNSSLCEESEDILLTEVIQAAMPKSRVARRLNLEAQQNKNLGANANKSKTNAFQPLRTSSHINSSYPTDGGDVMKTYAEEGTPINFSTATSLSDLTMESSDDWRNSVGHSGVHSTAAVLGAANDSVFLATDPADSPRVYHVEDTPETFSCNDSLSSLSVTDDDMLSGDKFMLGAKNSFSPKQKNQPPYRNNKTEKESNIDQAKKFEVENTPTCFSISSSLSSLTSTDHTGPHNVNVQVIKEGQVPFELEDTPAIFSRNSSLSSLSIESSNNYDPTPSEQALLDECISSAMPKSRGKEQPKRHILSPNKSKIATRGGVDLPRSQQERPSTRTLSYSCSDTSAIERATPKHNAYQGWRREPAKSCDEASPPSPSSNRFGWKRSQSQDGNSFSGSVASSHSPNSDQSRNNIRRPFLGTPETVKKNPLYVKDNKLLEEAEQNRQINNRGSASMTDSTSSNEKVDSEKSVSEETVFLDVTKSGSQNETTSYDDLMKTSFPKDMAPDTDDDILDADDLEDDYSAHDSESDKTIAAKNKTLEYNANYNDSSLVSGECSFEEEITPEDERLLEANASLVVSELATNHNMIGSTQDEDLFIENETLSLVSNDYTSDTASEISNSWSLNSEKISEQSNSNNSKEENKSQRGPRVLKPGDKKPIEVPKENEKGIRGKRKPLYSRSASTPTALSPRSKQVIAKISPNKTPSVVKNNNQTGLKRPSPRQPTQTTANTARPPSKPTYTRSSSLPRTPLSNITSKSPARSTNANQSKSAISKELNLKPKINTAERPRPIVKQATFTKDTVAHKNTPTIASEGDVNQNKDQTDKVKLREKRRSSENTSFKRNSFGSTGSRNSSEINSSWAQSLDGFNMMVDTSKENGYEAPYKQIHMQRGSKDAPASMKRTINNTNTSPANKKVSNIARPINSAASNKSPLGSKTALNKSGSGTNLRKTTSGTSLTKTNSGSSLNKCGSNTNLKKMANGSKSELKKSDSNASIKTNSRPGTPNGRRLSNGSTSTSRKSDSSTPTKIVTTPTSDTKKPPTGSVGKKQVPSKIASLWKKEENGQENSPTKESSSRLPTANNKSATKPATPKRTSSLQNGNGVKIKTPPQKSPSQNLTVPNKPSPDGICKSSTYDKITIVSGEAETEDLNGQINASSLEEVSDPANTTVNSVFNLTDNSSDHNSMDSLNACHLVNSGTWKKKKGSSNHSLQLPNADETCRSSGSVSSVSDSVKDDASLNGPLGTDVTGYGEIWIKHGEKTKSGKNKDKPKKESKSMAQSIKSTLFGKKPGLSKIFGSQKSKNPPKKESEKTLSAKPLHQESRTSPSAIVPPFNYSPPVNTPPTPKISDIQDNVQNNDTNNDNNQNKKSSLPTPAKHATKTEMLLARRRSYLSSKNDVNSEDDSKMPCMVTTV</sequence>
<feature type="repeat" description="ARM" evidence="3">
    <location>
        <begin position="547"/>
        <end position="575"/>
    </location>
</feature>
<feature type="repeat" description="ARM" evidence="3">
    <location>
        <begin position="683"/>
        <end position="725"/>
    </location>
</feature>
<feature type="compositionally biased region" description="Basic and acidic residues" evidence="4">
    <location>
        <begin position="2143"/>
        <end position="2152"/>
    </location>
</feature>
<evidence type="ECO:0000256" key="2">
    <source>
        <dbReference type="ARBA" id="ARBA00022687"/>
    </source>
</evidence>
<feature type="region of interest" description="Disordered" evidence="4">
    <location>
        <begin position="1860"/>
        <end position="1883"/>
    </location>
</feature>
<feature type="region of interest" description="Disordered" evidence="4">
    <location>
        <begin position="308"/>
        <end position="332"/>
    </location>
</feature>
<feature type="region of interest" description="Disordered" evidence="4">
    <location>
        <begin position="1663"/>
        <end position="1693"/>
    </location>
</feature>
<feature type="compositionally biased region" description="Basic and acidic residues" evidence="4">
    <location>
        <begin position="2332"/>
        <end position="2349"/>
    </location>
</feature>
<dbReference type="InterPro" id="IPR041257">
    <property type="entry name" value="APC_rep"/>
</dbReference>
<dbReference type="PANTHER" id="PTHR12607:SF12">
    <property type="entry name" value="APC-LIKE, ISOFORM A-RELATED"/>
    <property type="match status" value="1"/>
</dbReference>
<feature type="compositionally biased region" description="Polar residues" evidence="4">
    <location>
        <begin position="2580"/>
        <end position="2594"/>
    </location>
</feature>
<name>A0AAN8PKX9_PATCE</name>
<feature type="compositionally biased region" description="Polar residues" evidence="4">
    <location>
        <begin position="2402"/>
        <end position="2450"/>
    </location>
</feature>
<dbReference type="GO" id="GO:0045295">
    <property type="term" value="F:gamma-catenin binding"/>
    <property type="evidence" value="ECO:0007669"/>
    <property type="project" value="TreeGrafter"/>
</dbReference>
<dbReference type="EMBL" id="JAZGQO010000009">
    <property type="protein sequence ID" value="KAK6178499.1"/>
    <property type="molecule type" value="Genomic_DNA"/>
</dbReference>
<dbReference type="GO" id="GO:0008013">
    <property type="term" value="F:beta-catenin binding"/>
    <property type="evidence" value="ECO:0007669"/>
    <property type="project" value="InterPro"/>
</dbReference>
<dbReference type="GO" id="GO:0090090">
    <property type="term" value="P:negative regulation of canonical Wnt signaling pathway"/>
    <property type="evidence" value="ECO:0007669"/>
    <property type="project" value="TreeGrafter"/>
</dbReference>
<dbReference type="PROSITE" id="PS50176">
    <property type="entry name" value="ARM_REPEAT"/>
    <property type="match status" value="2"/>
</dbReference>
<feature type="region of interest" description="Disordered" evidence="4">
    <location>
        <begin position="1"/>
        <end position="71"/>
    </location>
</feature>
<dbReference type="Pfam" id="PF00514">
    <property type="entry name" value="Arm"/>
    <property type="match status" value="1"/>
</dbReference>
<evidence type="ECO:0000256" key="1">
    <source>
        <dbReference type="ARBA" id="ARBA00009051"/>
    </source>
</evidence>
<evidence type="ECO:0008006" key="7">
    <source>
        <dbReference type="Google" id="ProtNLM"/>
    </source>
</evidence>
<feature type="compositionally biased region" description="Polar residues" evidence="4">
    <location>
        <begin position="2742"/>
        <end position="2778"/>
    </location>
</feature>
<dbReference type="InterPro" id="IPR009223">
    <property type="entry name" value="APC_rpt"/>
</dbReference>
<feature type="compositionally biased region" description="Basic and acidic residues" evidence="4">
    <location>
        <begin position="2934"/>
        <end position="2951"/>
    </location>
</feature>
<dbReference type="GO" id="GO:0016055">
    <property type="term" value="P:Wnt signaling pathway"/>
    <property type="evidence" value="ECO:0007669"/>
    <property type="project" value="UniProtKB-KW"/>
</dbReference>
<proteinExistence type="inferred from homology"/>
<feature type="region of interest" description="Disordered" evidence="4">
    <location>
        <begin position="2876"/>
        <end position="2919"/>
    </location>
</feature>
<feature type="region of interest" description="Disordered" evidence="4">
    <location>
        <begin position="2568"/>
        <end position="2807"/>
    </location>
</feature>
<feature type="region of interest" description="Disordered" evidence="4">
    <location>
        <begin position="2934"/>
        <end position="3089"/>
    </location>
</feature>
<dbReference type="Pfam" id="PF11414">
    <property type="entry name" value="Suppressor_APC"/>
    <property type="match status" value="1"/>
</dbReference>
<keyword evidence="2" id="KW-0879">Wnt signaling pathway</keyword>
<feature type="compositionally biased region" description="Basic and acidic residues" evidence="4">
    <location>
        <begin position="1598"/>
        <end position="1614"/>
    </location>
</feature>
<dbReference type="GO" id="GO:0001708">
    <property type="term" value="P:cell fate specification"/>
    <property type="evidence" value="ECO:0007669"/>
    <property type="project" value="TreeGrafter"/>
</dbReference>
<feature type="compositionally biased region" description="Polar residues" evidence="4">
    <location>
        <begin position="2162"/>
        <end position="2172"/>
    </location>
</feature>
<feature type="compositionally biased region" description="Polar residues" evidence="4">
    <location>
        <begin position="2124"/>
        <end position="2139"/>
    </location>
</feature>
<dbReference type="GO" id="GO:0007026">
    <property type="term" value="P:negative regulation of microtubule depolymerization"/>
    <property type="evidence" value="ECO:0007669"/>
    <property type="project" value="TreeGrafter"/>
</dbReference>
<dbReference type="FunFam" id="1.25.10.10:FF:000305">
    <property type="entry name" value="Adenomatous polyposis coli"/>
    <property type="match status" value="1"/>
</dbReference>
<evidence type="ECO:0000256" key="3">
    <source>
        <dbReference type="PROSITE-ProRule" id="PRU00259"/>
    </source>
</evidence>
<feature type="region of interest" description="Disordered" evidence="4">
    <location>
        <begin position="1976"/>
        <end position="2111"/>
    </location>
</feature>
<evidence type="ECO:0000313" key="6">
    <source>
        <dbReference type="Proteomes" id="UP001347796"/>
    </source>
</evidence>
<feature type="compositionally biased region" description="Polar residues" evidence="4">
    <location>
        <begin position="2015"/>
        <end position="2026"/>
    </location>
</feature>
<protein>
    <recommendedName>
        <fullName evidence="7">Adenomatous polyposis coli protein</fullName>
    </recommendedName>
</protein>
<feature type="region of interest" description="Disordered" evidence="4">
    <location>
        <begin position="788"/>
        <end position="836"/>
    </location>
</feature>
<feature type="region of interest" description="Disordered" evidence="4">
    <location>
        <begin position="968"/>
        <end position="997"/>
    </location>
</feature>
<feature type="compositionally biased region" description="Polar residues" evidence="4">
    <location>
        <begin position="1862"/>
        <end position="1876"/>
    </location>
</feature>
<feature type="compositionally biased region" description="Acidic residues" evidence="4">
    <location>
        <begin position="1502"/>
        <end position="1514"/>
    </location>
</feature>
<feature type="compositionally biased region" description="Acidic residues" evidence="4">
    <location>
        <begin position="2186"/>
        <end position="2195"/>
    </location>
</feature>
<feature type="compositionally biased region" description="Polar residues" evidence="4">
    <location>
        <begin position="2669"/>
        <end position="2680"/>
    </location>
</feature>
<keyword evidence="6" id="KW-1185">Reference proteome</keyword>
<evidence type="ECO:0000313" key="5">
    <source>
        <dbReference type="EMBL" id="KAK6178499.1"/>
    </source>
</evidence>
<dbReference type="Gene3D" id="1.10.287.450">
    <property type="entry name" value="Helix hairpin bin"/>
    <property type="match status" value="1"/>
</dbReference>
<feature type="region of interest" description="Disordered" evidence="4">
    <location>
        <begin position="1281"/>
        <end position="1322"/>
    </location>
</feature>
<dbReference type="Pfam" id="PF05972">
    <property type="entry name" value="APC_15aa"/>
    <property type="match status" value="1"/>
</dbReference>
<feature type="compositionally biased region" description="Low complexity" evidence="4">
    <location>
        <begin position="2898"/>
        <end position="2907"/>
    </location>
</feature>
<feature type="compositionally biased region" description="Polar residues" evidence="4">
    <location>
        <begin position="865"/>
        <end position="876"/>
    </location>
</feature>
<feature type="compositionally biased region" description="Polar residues" evidence="4">
    <location>
        <begin position="2789"/>
        <end position="2798"/>
    </location>
</feature>
<dbReference type="InterPro" id="IPR009240">
    <property type="entry name" value="APC_15aa_rpt"/>
</dbReference>
<feature type="region of interest" description="Disordered" evidence="4">
    <location>
        <begin position="1502"/>
        <end position="1535"/>
    </location>
</feature>
<feature type="compositionally biased region" description="Polar residues" evidence="4">
    <location>
        <begin position="1578"/>
        <end position="1597"/>
    </location>
</feature>
<dbReference type="PANTHER" id="PTHR12607">
    <property type="entry name" value="ADENOMATOUS POLYPOSIS COLI PROTEIN FAMILY"/>
    <property type="match status" value="1"/>
</dbReference>
<feature type="compositionally biased region" description="Polar residues" evidence="4">
    <location>
        <begin position="2603"/>
        <end position="2653"/>
    </location>
</feature>
<feature type="compositionally biased region" description="Pro residues" evidence="4">
    <location>
        <begin position="315"/>
        <end position="329"/>
    </location>
</feature>
<feature type="compositionally biased region" description="Polar residues" evidence="4">
    <location>
        <begin position="968"/>
        <end position="991"/>
    </location>
</feature>
<feature type="region of interest" description="Disordered" evidence="4">
    <location>
        <begin position="1222"/>
        <end position="1246"/>
    </location>
</feature>
<dbReference type="GO" id="GO:0016342">
    <property type="term" value="C:catenin complex"/>
    <property type="evidence" value="ECO:0007669"/>
    <property type="project" value="TreeGrafter"/>
</dbReference>
<dbReference type="GO" id="GO:0007399">
    <property type="term" value="P:nervous system development"/>
    <property type="evidence" value="ECO:0007669"/>
    <property type="project" value="TreeGrafter"/>
</dbReference>
<feature type="region of interest" description="Disordered" evidence="4">
    <location>
        <begin position="2303"/>
        <end position="2535"/>
    </location>
</feature>
<feature type="region of interest" description="Disordered" evidence="4">
    <location>
        <begin position="853"/>
        <end position="885"/>
    </location>
</feature>